<dbReference type="OrthoDB" id="267381at2759"/>
<protein>
    <recommendedName>
        <fullName evidence="2">IkappaB kinase</fullName>
        <ecNumber evidence="2">2.7.11.10</ecNumber>
    </recommendedName>
</protein>
<dbReference type="Pfam" id="PF00069">
    <property type="entry name" value="Pkinase"/>
    <property type="match status" value="1"/>
</dbReference>
<dbReference type="InterPro" id="IPR011009">
    <property type="entry name" value="Kinase-like_dom_sf"/>
</dbReference>
<keyword evidence="6" id="KW-0547">Nucleotide-binding</keyword>
<gene>
    <name evidence="11" type="ORF">HUG17_1846</name>
</gene>
<keyword evidence="4" id="KW-0723">Serine/threonine-protein kinase</keyword>
<comment type="subcellular location">
    <subcellularLocation>
        <location evidence="1">Cytoplasm</location>
    </subcellularLocation>
</comment>
<dbReference type="GO" id="GO:0033209">
    <property type="term" value="P:tumor necrosis factor-mediated signaling pathway"/>
    <property type="evidence" value="ECO:0007669"/>
    <property type="project" value="TreeGrafter"/>
</dbReference>
<proteinExistence type="predicted"/>
<evidence type="ECO:0000256" key="1">
    <source>
        <dbReference type="ARBA" id="ARBA00004496"/>
    </source>
</evidence>
<dbReference type="InterPro" id="IPR008271">
    <property type="entry name" value="Ser/Thr_kinase_AS"/>
</dbReference>
<evidence type="ECO:0000256" key="6">
    <source>
        <dbReference type="ARBA" id="ARBA00022741"/>
    </source>
</evidence>
<dbReference type="InterPro" id="IPR000719">
    <property type="entry name" value="Prot_kinase_dom"/>
</dbReference>
<evidence type="ECO:0000256" key="2">
    <source>
        <dbReference type="ARBA" id="ARBA00012442"/>
    </source>
</evidence>
<dbReference type="PANTHER" id="PTHR22969">
    <property type="entry name" value="IKB KINASE"/>
    <property type="match status" value="1"/>
</dbReference>
<comment type="catalytic activity">
    <reaction evidence="9">
        <text>L-seryl-[I-kappa-B protein] + ATP = O-phospho-L-seryl-[I-kappa-B protein] + ADP + H(+)</text>
        <dbReference type="Rhea" id="RHEA:19073"/>
        <dbReference type="Rhea" id="RHEA-COMP:13698"/>
        <dbReference type="Rhea" id="RHEA-COMP:13699"/>
        <dbReference type="ChEBI" id="CHEBI:15378"/>
        <dbReference type="ChEBI" id="CHEBI:29999"/>
        <dbReference type="ChEBI" id="CHEBI:30616"/>
        <dbReference type="ChEBI" id="CHEBI:83421"/>
        <dbReference type="ChEBI" id="CHEBI:456216"/>
        <dbReference type="EC" id="2.7.11.10"/>
    </reaction>
</comment>
<dbReference type="PROSITE" id="PS50011">
    <property type="entry name" value="PROTEIN_KINASE_DOM"/>
    <property type="match status" value="1"/>
</dbReference>
<evidence type="ECO:0000256" key="5">
    <source>
        <dbReference type="ARBA" id="ARBA00022679"/>
    </source>
</evidence>
<dbReference type="Gene3D" id="1.20.1270.250">
    <property type="match status" value="1"/>
</dbReference>
<dbReference type="GO" id="GO:0045944">
    <property type="term" value="P:positive regulation of transcription by RNA polymerase II"/>
    <property type="evidence" value="ECO:0007669"/>
    <property type="project" value="TreeGrafter"/>
</dbReference>
<dbReference type="GO" id="GO:0005524">
    <property type="term" value="F:ATP binding"/>
    <property type="evidence" value="ECO:0007669"/>
    <property type="project" value="UniProtKB-KW"/>
</dbReference>
<evidence type="ECO:0000259" key="10">
    <source>
        <dbReference type="PROSITE" id="PS50011"/>
    </source>
</evidence>
<dbReference type="InterPro" id="IPR046375">
    <property type="entry name" value="IKBKB_SDD_sf"/>
</dbReference>
<dbReference type="Proteomes" id="UP000828236">
    <property type="component" value="Unassembled WGS sequence"/>
</dbReference>
<keyword evidence="8" id="KW-0067">ATP-binding</keyword>
<reference evidence="11" key="2">
    <citation type="journal article" date="2021" name="World Allergy Organ. J.">
        <title>Chromosome-level assembly of Dermatophagoides farinae genome and transcriptome reveals two novel allergens Der f 37 and Der f 39.</title>
        <authorList>
            <person name="Chen J."/>
            <person name="Cai Z."/>
            <person name="Fan D."/>
            <person name="Hu J."/>
            <person name="Hou Y."/>
            <person name="He Y."/>
            <person name="Zhang Z."/>
            <person name="Zhao Z."/>
            <person name="Gao P."/>
            <person name="Hu W."/>
            <person name="Sun J."/>
            <person name="Li J."/>
            <person name="Ji K."/>
        </authorList>
    </citation>
    <scope>NUCLEOTIDE SEQUENCE</scope>
    <source>
        <strain evidence="11">JKM2019</strain>
    </source>
</reference>
<dbReference type="AlphaFoldDB" id="A0A9D4P922"/>
<keyword evidence="7 11" id="KW-0418">Kinase</keyword>
<evidence type="ECO:0000256" key="7">
    <source>
        <dbReference type="ARBA" id="ARBA00022777"/>
    </source>
</evidence>
<dbReference type="GO" id="GO:0008384">
    <property type="term" value="F:IkappaB kinase activity"/>
    <property type="evidence" value="ECO:0007669"/>
    <property type="project" value="UniProtKB-EC"/>
</dbReference>
<evidence type="ECO:0000256" key="9">
    <source>
        <dbReference type="ARBA" id="ARBA00048789"/>
    </source>
</evidence>
<name>A0A9D4P922_DERFA</name>
<dbReference type="PROSITE" id="PS00108">
    <property type="entry name" value="PROTEIN_KINASE_ST"/>
    <property type="match status" value="1"/>
</dbReference>
<sequence length="738" mass="87100">MSNMHHSRQLLCDIGSVKNWQRVQTLGSGTFATITLWVNKDTDERIALKQNYMDVERYSKKQITYYYERWQQEITFMKQLKCENVVKALELPKEFSKLSLGMPILAMEYCSGGDLRKVLNEPTNCCGLSEKEVRQILKQISSAINCLHNLNIVHRDLKPENIVLQPLPHGKILYKLTDLGYAKQLSETTSANSFVGTFEYLAPELFLNIPYTSSVDNWSFGVIAYEIITGRRPFLPNHPVTEVLEAIKKKKSDDICTEIDERGNFYYSKEISQLNYISSILKSDLEKWLKTVLQFDPKKRGGRDAFKEIKQIVNKRNVQIFSIFSYETFAYEITEETHIDDLKEKIFASSNIIPANQYLFFQNGDLLKEKIGQQIIQTWYTPKSWFDRYNPITINMFDYSKEVNYQEFYKFLCLPNRVEMMLMNCDQTADYDELKFTWRSSVFVARQTVAKYRFVHETLKSCILNAITMFNRLQNEDAMLYNSLNQMFSTINAMEKLLKKNYLKFSNTEETNDDVKDSNHISSSSSSSIFMKLKNLHDWRNNIYISGHFERNGQIVPKFDKEKFMFEDFFQSPEIDESLMNKYVDIQKAYDMLRKLKKDEYKKYASNNLMVKLLCDIFKLVETLMKKMFSLLSILISFIRNIRNQQRDCQRIKIELDKWKTNELEELQQMIFRKTYHEYPSSTESSTEFLASQVISLDGCKDSINRQIEILSEFERENSQWQSKAFVFESLEFKDFLF</sequence>
<dbReference type="GO" id="GO:0008385">
    <property type="term" value="C:IkappaB kinase complex"/>
    <property type="evidence" value="ECO:0007669"/>
    <property type="project" value="TreeGrafter"/>
</dbReference>
<evidence type="ECO:0000256" key="3">
    <source>
        <dbReference type="ARBA" id="ARBA00022490"/>
    </source>
</evidence>
<reference evidence="11" key="1">
    <citation type="submission" date="2020-06" db="EMBL/GenBank/DDBJ databases">
        <authorList>
            <person name="Ji K."/>
            <person name="Li J."/>
        </authorList>
    </citation>
    <scope>NUCLEOTIDE SEQUENCE</scope>
    <source>
        <strain evidence="11">JKM2019</strain>
        <tissue evidence="11">Whole body</tissue>
    </source>
</reference>
<dbReference type="EMBL" id="SDOV01000001">
    <property type="protein sequence ID" value="KAH7646308.1"/>
    <property type="molecule type" value="Genomic_DNA"/>
</dbReference>
<comment type="caution">
    <text evidence="11">The sequence shown here is derived from an EMBL/GenBank/DDBJ whole genome shotgun (WGS) entry which is preliminary data.</text>
</comment>
<dbReference type="InterPro" id="IPR029071">
    <property type="entry name" value="Ubiquitin-like_domsf"/>
</dbReference>
<evidence type="ECO:0000313" key="11">
    <source>
        <dbReference type="EMBL" id="KAH7646308.1"/>
    </source>
</evidence>
<evidence type="ECO:0000256" key="4">
    <source>
        <dbReference type="ARBA" id="ARBA00022527"/>
    </source>
</evidence>
<organism evidence="11">
    <name type="scientific">Dermatophagoides farinae</name>
    <name type="common">American house dust mite</name>
    <dbReference type="NCBI Taxonomy" id="6954"/>
    <lineage>
        <taxon>Eukaryota</taxon>
        <taxon>Metazoa</taxon>
        <taxon>Ecdysozoa</taxon>
        <taxon>Arthropoda</taxon>
        <taxon>Chelicerata</taxon>
        <taxon>Arachnida</taxon>
        <taxon>Acari</taxon>
        <taxon>Acariformes</taxon>
        <taxon>Sarcoptiformes</taxon>
        <taxon>Astigmata</taxon>
        <taxon>Psoroptidia</taxon>
        <taxon>Analgoidea</taxon>
        <taxon>Pyroglyphidae</taxon>
        <taxon>Dermatophagoidinae</taxon>
        <taxon>Dermatophagoides</taxon>
    </lineage>
</organism>
<keyword evidence="5" id="KW-0808">Transferase</keyword>
<dbReference type="InterPro" id="IPR051180">
    <property type="entry name" value="IKK"/>
</dbReference>
<accession>A0A9D4P922</accession>
<dbReference type="PANTHER" id="PTHR22969:SF17">
    <property type="entry name" value="INHIBITOR OF NUCLEAR FACTOR KAPPA-B KINASE SUBUNIT BETA"/>
    <property type="match status" value="1"/>
</dbReference>
<dbReference type="EC" id="2.7.11.10" evidence="2"/>
<dbReference type="Gene3D" id="3.10.20.90">
    <property type="entry name" value="Phosphatidylinositol 3-kinase Catalytic Subunit, Chain A, domain 1"/>
    <property type="match status" value="1"/>
</dbReference>
<keyword evidence="3" id="KW-0963">Cytoplasm</keyword>
<evidence type="ECO:0000256" key="8">
    <source>
        <dbReference type="ARBA" id="ARBA00022840"/>
    </source>
</evidence>
<dbReference type="SMART" id="SM00220">
    <property type="entry name" value="S_TKc"/>
    <property type="match status" value="1"/>
</dbReference>
<dbReference type="SUPFAM" id="SSF56112">
    <property type="entry name" value="Protein kinase-like (PK-like)"/>
    <property type="match status" value="1"/>
</dbReference>
<feature type="domain" description="Protein kinase" evidence="10">
    <location>
        <begin position="20"/>
        <end position="313"/>
    </location>
</feature>
<dbReference type="Gene3D" id="1.10.510.10">
    <property type="entry name" value="Transferase(Phosphotransferase) domain 1"/>
    <property type="match status" value="1"/>
</dbReference>
<dbReference type="SUPFAM" id="SSF54236">
    <property type="entry name" value="Ubiquitin-like"/>
    <property type="match status" value="1"/>
</dbReference>